<evidence type="ECO:0000313" key="2">
    <source>
        <dbReference type="EMBL" id="QWC15991.1"/>
    </source>
</evidence>
<proteinExistence type="predicted"/>
<dbReference type="Proteomes" id="UP000679335">
    <property type="component" value="Chromosome"/>
</dbReference>
<dbReference type="InterPro" id="IPR015002">
    <property type="entry name" value="T6SS_Tdi1_C"/>
</dbReference>
<name>A0ABX8GJZ7_9CELL</name>
<keyword evidence="3" id="KW-1185">Reference proteome</keyword>
<reference evidence="2 3" key="1">
    <citation type="submission" date="2021-05" db="EMBL/GenBank/DDBJ databases">
        <title>Novel species in genus Cellulomonas.</title>
        <authorList>
            <person name="Zhang G."/>
        </authorList>
    </citation>
    <scope>NUCLEOTIDE SEQUENCE [LARGE SCALE GENOMIC DNA]</scope>
    <source>
        <strain evidence="3">zg-ZUI157</strain>
    </source>
</reference>
<dbReference type="RefSeq" id="WP_208196565.1">
    <property type="nucleotide sequence ID" value="NZ_CP076023.1"/>
</dbReference>
<gene>
    <name evidence="2" type="ORF">KKR89_17400</name>
</gene>
<evidence type="ECO:0000313" key="3">
    <source>
        <dbReference type="Proteomes" id="UP000679335"/>
    </source>
</evidence>
<accession>A0ABX8GJZ7</accession>
<dbReference type="EMBL" id="CP076023">
    <property type="protein sequence ID" value="QWC15991.1"/>
    <property type="molecule type" value="Genomic_DNA"/>
</dbReference>
<sequence length="213" mass="22989">MIEVTAVLDRFLAAFPRDDAGVTEPASRRPELVAVRGYAEAAETVGSGSRGGGRFRLLSERTWTEATGVLVRAFPGDVGRAIPFGRDWMGRIYAIDVSRTVDGDPQITLLEVNQARSFQVDHSLTSFLDESLVDEPDLYLEQEVYDAWVAGGGALPGPDECVGFVVPSFLGGDFATTNLEVTDLSVYWEVTAQLVEASRMLRPGTGISGVSID</sequence>
<protein>
    <submittedName>
        <fullName evidence="2">DUF1851 domain-containing protein</fullName>
    </submittedName>
</protein>
<organism evidence="2 3">
    <name type="scientific">Cellulomonas dongxiuzhuiae</name>
    <dbReference type="NCBI Taxonomy" id="2819979"/>
    <lineage>
        <taxon>Bacteria</taxon>
        <taxon>Bacillati</taxon>
        <taxon>Actinomycetota</taxon>
        <taxon>Actinomycetes</taxon>
        <taxon>Micrococcales</taxon>
        <taxon>Cellulomonadaceae</taxon>
        <taxon>Cellulomonas</taxon>
    </lineage>
</organism>
<feature type="domain" description="T6SS immunity protein Tdi1 C-terminal" evidence="1">
    <location>
        <begin position="127"/>
        <end position="194"/>
    </location>
</feature>
<dbReference type="Pfam" id="PF08906">
    <property type="entry name" value="T6SS_Tdi1_C"/>
    <property type="match status" value="1"/>
</dbReference>
<evidence type="ECO:0000259" key="1">
    <source>
        <dbReference type="Pfam" id="PF08906"/>
    </source>
</evidence>